<dbReference type="InterPro" id="IPR039647">
    <property type="entry name" value="EF_hand_pair_protein_CML-like"/>
</dbReference>
<dbReference type="Gramene" id="KZN01095">
    <property type="protein sequence ID" value="KZN01095"/>
    <property type="gene ID" value="DCAR_009849"/>
</dbReference>
<keyword evidence="2" id="KW-0677">Repeat</keyword>
<protein>
    <recommendedName>
        <fullName evidence="5">EF-hand domain-containing protein</fullName>
    </recommendedName>
</protein>
<dbReference type="InterPro" id="IPR011992">
    <property type="entry name" value="EF-hand-dom_pair"/>
</dbReference>
<evidence type="ECO:0000259" key="5">
    <source>
        <dbReference type="PROSITE" id="PS50222"/>
    </source>
</evidence>
<dbReference type="PROSITE" id="PS50222">
    <property type="entry name" value="EF_HAND_2"/>
    <property type="match status" value="3"/>
</dbReference>
<proteinExistence type="predicted"/>
<comment type="caution">
    <text evidence="6">The sequence shown here is derived from an EMBL/GenBank/DDBJ whole genome shotgun (WGS) entry which is preliminary data.</text>
</comment>
<keyword evidence="1" id="KW-0479">Metal-binding</keyword>
<dbReference type="SMART" id="SM00054">
    <property type="entry name" value="EFh"/>
    <property type="match status" value="4"/>
</dbReference>
<dbReference type="PROSITE" id="PS00018">
    <property type="entry name" value="EF_HAND_1"/>
    <property type="match status" value="2"/>
</dbReference>
<dbReference type="Gene3D" id="1.10.238.10">
    <property type="entry name" value="EF-hand"/>
    <property type="match status" value="2"/>
</dbReference>
<name>A0A161WQY5_DAUCS</name>
<dbReference type="InterPro" id="IPR002048">
    <property type="entry name" value="EF_hand_dom"/>
</dbReference>
<evidence type="ECO:0000256" key="4">
    <source>
        <dbReference type="SAM" id="MobiDB-lite"/>
    </source>
</evidence>
<feature type="compositionally biased region" description="Pro residues" evidence="4">
    <location>
        <begin position="14"/>
        <end position="24"/>
    </location>
</feature>
<keyword evidence="3" id="KW-0106">Calcium</keyword>
<dbReference type="OMA" id="NTVENCE"/>
<dbReference type="PANTHER" id="PTHR10891">
    <property type="entry name" value="EF-HAND CALCIUM-BINDING DOMAIN CONTAINING PROTEIN"/>
    <property type="match status" value="1"/>
</dbReference>
<dbReference type="EMBL" id="LNRQ01000003">
    <property type="protein sequence ID" value="KZN01095.1"/>
    <property type="molecule type" value="Genomic_DNA"/>
</dbReference>
<reference evidence="6" key="1">
    <citation type="journal article" date="2016" name="Nat. Genet.">
        <title>A high-quality carrot genome assembly provides new insights into carotenoid accumulation and asterid genome evolution.</title>
        <authorList>
            <person name="Iorizzo M."/>
            <person name="Ellison S."/>
            <person name="Senalik D."/>
            <person name="Zeng P."/>
            <person name="Satapoomin P."/>
            <person name="Huang J."/>
            <person name="Bowman M."/>
            <person name="Iovene M."/>
            <person name="Sanseverino W."/>
            <person name="Cavagnaro P."/>
            <person name="Yildiz M."/>
            <person name="Macko-Podgorni A."/>
            <person name="Moranska E."/>
            <person name="Grzebelus E."/>
            <person name="Grzebelus D."/>
            <person name="Ashrafi H."/>
            <person name="Zheng Z."/>
            <person name="Cheng S."/>
            <person name="Spooner D."/>
            <person name="Van Deynze A."/>
            <person name="Simon P."/>
        </authorList>
    </citation>
    <scope>NUCLEOTIDE SEQUENCE [LARGE SCALE GENOMIC DNA]</scope>
    <source>
        <tissue evidence="6">Leaf</tissue>
    </source>
</reference>
<evidence type="ECO:0000256" key="3">
    <source>
        <dbReference type="ARBA" id="ARBA00022837"/>
    </source>
</evidence>
<dbReference type="STRING" id="79200.A0A161WQY5"/>
<dbReference type="Pfam" id="PF13499">
    <property type="entry name" value="EF-hand_7"/>
    <property type="match status" value="2"/>
</dbReference>
<feature type="region of interest" description="Disordered" evidence="4">
    <location>
        <begin position="1"/>
        <end position="37"/>
    </location>
</feature>
<evidence type="ECO:0000313" key="6">
    <source>
        <dbReference type="EMBL" id="KZN01095.1"/>
    </source>
</evidence>
<dbReference type="InterPro" id="IPR018247">
    <property type="entry name" value="EF_Hand_1_Ca_BS"/>
</dbReference>
<dbReference type="SUPFAM" id="SSF47473">
    <property type="entry name" value="EF-hand"/>
    <property type="match status" value="1"/>
</dbReference>
<feature type="domain" description="EF-hand" evidence="5">
    <location>
        <begin position="32"/>
        <end position="67"/>
    </location>
</feature>
<feature type="domain" description="EF-hand" evidence="5">
    <location>
        <begin position="103"/>
        <end position="138"/>
    </location>
</feature>
<gene>
    <name evidence="6" type="ORF">DCAR_009849</name>
</gene>
<feature type="domain" description="EF-hand" evidence="5">
    <location>
        <begin position="139"/>
        <end position="170"/>
    </location>
</feature>
<organism evidence="6">
    <name type="scientific">Daucus carota subsp. sativus</name>
    <name type="common">Carrot</name>
    <dbReference type="NCBI Taxonomy" id="79200"/>
    <lineage>
        <taxon>Eukaryota</taxon>
        <taxon>Viridiplantae</taxon>
        <taxon>Streptophyta</taxon>
        <taxon>Embryophyta</taxon>
        <taxon>Tracheophyta</taxon>
        <taxon>Spermatophyta</taxon>
        <taxon>Magnoliopsida</taxon>
        <taxon>eudicotyledons</taxon>
        <taxon>Gunneridae</taxon>
        <taxon>Pentapetalae</taxon>
        <taxon>asterids</taxon>
        <taxon>campanulids</taxon>
        <taxon>Apiales</taxon>
        <taxon>Apiaceae</taxon>
        <taxon>Apioideae</taxon>
        <taxon>Scandiceae</taxon>
        <taxon>Daucinae</taxon>
        <taxon>Daucus</taxon>
        <taxon>Daucus sect. Daucus</taxon>
    </lineage>
</organism>
<dbReference type="AlphaFoldDB" id="A0A161WQY5"/>
<sequence>MNPSNETTDHSSPSPKPPLHPPEPLNLSQNSEDPAVMEQVFNYFDENKDGKISPSELQTCAKTVGGDLTREEAEKAVHISDSDDDGMLNKKEFTELVQGRSGVKDEEIREAFKMYAAEEKGSITPKSLKRMLSRLGQTNTVENCEAMITKFDVNGDGVLSFDEFRTMMMR</sequence>
<dbReference type="FunFam" id="1.10.238.10:FF:000003">
    <property type="entry name" value="Calmodulin A"/>
    <property type="match status" value="1"/>
</dbReference>
<dbReference type="CDD" id="cd00051">
    <property type="entry name" value="EFh"/>
    <property type="match status" value="2"/>
</dbReference>
<evidence type="ECO:0000256" key="2">
    <source>
        <dbReference type="ARBA" id="ARBA00022737"/>
    </source>
</evidence>
<dbReference type="GO" id="GO:0005509">
    <property type="term" value="F:calcium ion binding"/>
    <property type="evidence" value="ECO:0007669"/>
    <property type="project" value="InterPro"/>
</dbReference>
<evidence type="ECO:0000256" key="1">
    <source>
        <dbReference type="ARBA" id="ARBA00022723"/>
    </source>
</evidence>
<accession>A0A161WQY5</accession>